<comment type="caution">
    <text evidence="12">The sequence shown here is derived from an EMBL/GenBank/DDBJ whole genome shotgun (WGS) entry which is preliminary data.</text>
</comment>
<sequence>MGPKMVMMAVLVMLARVTVAQVSCAQSLVPCAPYLSNATAQPQEDCCNPIREAVATQRTCLCNLFNDPALLNAFNVSVSAALRIARDCDVTVDVSACNNATSPTSAPPPPGQRGDDGGVDRIKLTGITALLLVLVSIALY</sequence>
<dbReference type="Gene3D" id="1.10.110.10">
    <property type="entry name" value="Plant lipid-transfer and hydrophobic proteins"/>
    <property type="match status" value="1"/>
</dbReference>
<evidence type="ECO:0000256" key="6">
    <source>
        <dbReference type="ARBA" id="ARBA00023157"/>
    </source>
</evidence>
<dbReference type="PANTHER" id="PTHR33044">
    <property type="entry name" value="BIFUNCTIONAL INHIBITOR/LIPID-TRANSFER PROTEIN/SEED STORAGE 2S ALBUMIN SUPERFAMILY PROTEIN-RELATED"/>
    <property type="match status" value="1"/>
</dbReference>
<comment type="subcellular location">
    <subcellularLocation>
        <location evidence="1">Cell membrane</location>
        <topology evidence="1">Lipid-anchor</topology>
        <topology evidence="1">GPI-anchor</topology>
    </subcellularLocation>
</comment>
<evidence type="ECO:0000259" key="11">
    <source>
        <dbReference type="Pfam" id="PF14368"/>
    </source>
</evidence>
<dbReference type="EMBL" id="JBBPBM010000006">
    <property type="protein sequence ID" value="KAK8578813.1"/>
    <property type="molecule type" value="Genomic_DNA"/>
</dbReference>
<keyword evidence="3" id="KW-1003">Cell membrane</keyword>
<evidence type="ECO:0000256" key="7">
    <source>
        <dbReference type="ARBA" id="ARBA00023180"/>
    </source>
</evidence>
<reference evidence="12 13" key="1">
    <citation type="journal article" date="2024" name="G3 (Bethesda)">
        <title>Genome assembly of Hibiscus sabdariffa L. provides insights into metabolisms of medicinal natural products.</title>
        <authorList>
            <person name="Kim T."/>
        </authorList>
    </citation>
    <scope>NUCLEOTIDE SEQUENCE [LARGE SCALE GENOMIC DNA]</scope>
    <source>
        <strain evidence="12">TK-2024</strain>
        <tissue evidence="12">Old leaves</tissue>
    </source>
</reference>
<feature type="chain" id="PRO_5046695055" description="Bifunctional inhibitor/plant lipid transfer protein/seed storage helical domain-containing protein" evidence="10">
    <location>
        <begin position="21"/>
        <end position="140"/>
    </location>
</feature>
<keyword evidence="8" id="KW-0449">Lipoprotein</keyword>
<dbReference type="InterPro" id="IPR043325">
    <property type="entry name" value="LTSS"/>
</dbReference>
<evidence type="ECO:0000256" key="5">
    <source>
        <dbReference type="ARBA" id="ARBA00022729"/>
    </source>
</evidence>
<evidence type="ECO:0000256" key="2">
    <source>
        <dbReference type="ARBA" id="ARBA00009748"/>
    </source>
</evidence>
<evidence type="ECO:0000256" key="8">
    <source>
        <dbReference type="ARBA" id="ARBA00023288"/>
    </source>
</evidence>
<comment type="similarity">
    <text evidence="2">Belongs to the plant LTP family.</text>
</comment>
<gene>
    <name evidence="12" type="ORF">V6N12_069157</name>
</gene>
<keyword evidence="13" id="KW-1185">Reference proteome</keyword>
<keyword evidence="6" id="KW-1015">Disulfide bond</keyword>
<feature type="domain" description="Bifunctional inhibitor/plant lipid transfer protein/seed storage helical" evidence="11">
    <location>
        <begin position="10"/>
        <end position="97"/>
    </location>
</feature>
<protein>
    <recommendedName>
        <fullName evidence="11">Bifunctional inhibitor/plant lipid transfer protein/seed storage helical domain-containing protein</fullName>
    </recommendedName>
</protein>
<organism evidence="12 13">
    <name type="scientific">Hibiscus sabdariffa</name>
    <name type="common">roselle</name>
    <dbReference type="NCBI Taxonomy" id="183260"/>
    <lineage>
        <taxon>Eukaryota</taxon>
        <taxon>Viridiplantae</taxon>
        <taxon>Streptophyta</taxon>
        <taxon>Embryophyta</taxon>
        <taxon>Tracheophyta</taxon>
        <taxon>Spermatophyta</taxon>
        <taxon>Magnoliopsida</taxon>
        <taxon>eudicotyledons</taxon>
        <taxon>Gunneridae</taxon>
        <taxon>Pentapetalae</taxon>
        <taxon>rosids</taxon>
        <taxon>malvids</taxon>
        <taxon>Malvales</taxon>
        <taxon>Malvaceae</taxon>
        <taxon>Malvoideae</taxon>
        <taxon>Hibiscus</taxon>
    </lineage>
</organism>
<dbReference type="Pfam" id="PF14368">
    <property type="entry name" value="LTP_2"/>
    <property type="match status" value="1"/>
</dbReference>
<evidence type="ECO:0000313" key="12">
    <source>
        <dbReference type="EMBL" id="KAK8578813.1"/>
    </source>
</evidence>
<evidence type="ECO:0000256" key="10">
    <source>
        <dbReference type="SAM" id="SignalP"/>
    </source>
</evidence>
<keyword evidence="5 10" id="KW-0732">Signal</keyword>
<keyword evidence="4" id="KW-0472">Membrane</keyword>
<keyword evidence="7" id="KW-0325">Glycoprotein</keyword>
<keyword evidence="4" id="KW-0336">GPI-anchor</keyword>
<evidence type="ECO:0000256" key="4">
    <source>
        <dbReference type="ARBA" id="ARBA00022622"/>
    </source>
</evidence>
<dbReference type="SUPFAM" id="SSF47699">
    <property type="entry name" value="Bifunctional inhibitor/lipid-transfer protein/seed storage 2S albumin"/>
    <property type="match status" value="1"/>
</dbReference>
<evidence type="ECO:0000256" key="1">
    <source>
        <dbReference type="ARBA" id="ARBA00004609"/>
    </source>
</evidence>
<name>A0ABR2FD24_9ROSI</name>
<evidence type="ECO:0000256" key="3">
    <source>
        <dbReference type="ARBA" id="ARBA00022475"/>
    </source>
</evidence>
<proteinExistence type="inferred from homology"/>
<feature type="region of interest" description="Disordered" evidence="9">
    <location>
        <begin position="99"/>
        <end position="118"/>
    </location>
</feature>
<dbReference type="Proteomes" id="UP001472677">
    <property type="component" value="Unassembled WGS sequence"/>
</dbReference>
<dbReference type="CDD" id="cd00010">
    <property type="entry name" value="AAI_LTSS"/>
    <property type="match status" value="1"/>
</dbReference>
<accession>A0ABR2FD24</accession>
<dbReference type="InterPro" id="IPR036312">
    <property type="entry name" value="Bifun_inhib/LTP/seed_sf"/>
</dbReference>
<dbReference type="InterPro" id="IPR016140">
    <property type="entry name" value="Bifunc_inhib/LTP/seed_store"/>
</dbReference>
<evidence type="ECO:0000313" key="13">
    <source>
        <dbReference type="Proteomes" id="UP001472677"/>
    </source>
</evidence>
<evidence type="ECO:0000256" key="9">
    <source>
        <dbReference type="SAM" id="MobiDB-lite"/>
    </source>
</evidence>
<feature type="signal peptide" evidence="10">
    <location>
        <begin position="1"/>
        <end position="20"/>
    </location>
</feature>